<accession>A0A5B7F2E5</accession>
<name>A0A5B7F2E5_PORTR</name>
<evidence type="ECO:0000313" key="2">
    <source>
        <dbReference type="EMBL" id="MPC39399.1"/>
    </source>
</evidence>
<feature type="compositionally biased region" description="Basic and acidic residues" evidence="1">
    <location>
        <begin position="41"/>
        <end position="55"/>
    </location>
</feature>
<organism evidence="2 3">
    <name type="scientific">Portunus trituberculatus</name>
    <name type="common">Swimming crab</name>
    <name type="synonym">Neptunus trituberculatus</name>
    <dbReference type="NCBI Taxonomy" id="210409"/>
    <lineage>
        <taxon>Eukaryota</taxon>
        <taxon>Metazoa</taxon>
        <taxon>Ecdysozoa</taxon>
        <taxon>Arthropoda</taxon>
        <taxon>Crustacea</taxon>
        <taxon>Multicrustacea</taxon>
        <taxon>Malacostraca</taxon>
        <taxon>Eumalacostraca</taxon>
        <taxon>Eucarida</taxon>
        <taxon>Decapoda</taxon>
        <taxon>Pleocyemata</taxon>
        <taxon>Brachyura</taxon>
        <taxon>Eubrachyura</taxon>
        <taxon>Portunoidea</taxon>
        <taxon>Portunidae</taxon>
        <taxon>Portuninae</taxon>
        <taxon>Portunus</taxon>
    </lineage>
</organism>
<protein>
    <submittedName>
        <fullName evidence="2">Uncharacterized protein</fullName>
    </submittedName>
</protein>
<proteinExistence type="predicted"/>
<evidence type="ECO:0000313" key="3">
    <source>
        <dbReference type="Proteomes" id="UP000324222"/>
    </source>
</evidence>
<dbReference type="EMBL" id="VSRR010004350">
    <property type="protein sequence ID" value="MPC39399.1"/>
    <property type="molecule type" value="Genomic_DNA"/>
</dbReference>
<feature type="region of interest" description="Disordered" evidence="1">
    <location>
        <begin position="32"/>
        <end position="70"/>
    </location>
</feature>
<evidence type="ECO:0000256" key="1">
    <source>
        <dbReference type="SAM" id="MobiDB-lite"/>
    </source>
</evidence>
<reference evidence="2" key="1">
    <citation type="submission" date="2019-05" db="EMBL/GenBank/DDBJ databases">
        <title>Another draft genome of Portunus trituberculatus and its Hox gene families provides insights of decapod evolution.</title>
        <authorList>
            <person name="Jeong J.-H."/>
            <person name="Song I."/>
            <person name="Kim S."/>
            <person name="Choi T."/>
            <person name="Kim D."/>
            <person name="Ryu S."/>
            <person name="Kim W."/>
        </authorList>
    </citation>
    <scope>NUCLEOTIDE SEQUENCE [LARGE SCALE GENOMIC DNA]</scope>
    <source>
        <tissue evidence="2">Muscle</tissue>
    </source>
</reference>
<sequence>MASLRLPRYKECDHAVCPCACLLAAVVVVDGGRGASGEDSGGVREGRMHMEERGNIYRASRGGAGPRAGA</sequence>
<dbReference type="Proteomes" id="UP000324222">
    <property type="component" value="Unassembled WGS sequence"/>
</dbReference>
<comment type="caution">
    <text evidence="2">The sequence shown here is derived from an EMBL/GenBank/DDBJ whole genome shotgun (WGS) entry which is preliminary data.</text>
</comment>
<dbReference type="AlphaFoldDB" id="A0A5B7F2E5"/>
<keyword evidence="3" id="KW-1185">Reference proteome</keyword>
<gene>
    <name evidence="2" type="ORF">E2C01_032934</name>
</gene>